<name>A0A4S8M2C2_DENBC</name>
<protein>
    <submittedName>
        <fullName evidence="1">Uncharacterized protein</fullName>
    </submittedName>
</protein>
<organism evidence="1 2">
    <name type="scientific">Dendrothele bispora (strain CBS 962.96)</name>
    <dbReference type="NCBI Taxonomy" id="1314807"/>
    <lineage>
        <taxon>Eukaryota</taxon>
        <taxon>Fungi</taxon>
        <taxon>Dikarya</taxon>
        <taxon>Basidiomycota</taxon>
        <taxon>Agaricomycotina</taxon>
        <taxon>Agaricomycetes</taxon>
        <taxon>Agaricomycetidae</taxon>
        <taxon>Agaricales</taxon>
        <taxon>Agaricales incertae sedis</taxon>
        <taxon>Dendrothele</taxon>
    </lineage>
</organism>
<evidence type="ECO:0000313" key="2">
    <source>
        <dbReference type="Proteomes" id="UP000297245"/>
    </source>
</evidence>
<proteinExistence type="predicted"/>
<dbReference type="EMBL" id="ML179181">
    <property type="protein sequence ID" value="THU96242.1"/>
    <property type="molecule type" value="Genomic_DNA"/>
</dbReference>
<accession>A0A4S8M2C2</accession>
<gene>
    <name evidence="1" type="ORF">K435DRAFT_100302</name>
</gene>
<dbReference type="Proteomes" id="UP000297245">
    <property type="component" value="Unassembled WGS sequence"/>
</dbReference>
<reference evidence="1 2" key="1">
    <citation type="journal article" date="2019" name="Nat. Ecol. Evol.">
        <title>Megaphylogeny resolves global patterns of mushroom evolution.</title>
        <authorList>
            <person name="Varga T."/>
            <person name="Krizsan K."/>
            <person name="Foldi C."/>
            <person name="Dima B."/>
            <person name="Sanchez-Garcia M."/>
            <person name="Sanchez-Ramirez S."/>
            <person name="Szollosi G.J."/>
            <person name="Szarkandi J.G."/>
            <person name="Papp V."/>
            <person name="Albert L."/>
            <person name="Andreopoulos W."/>
            <person name="Angelini C."/>
            <person name="Antonin V."/>
            <person name="Barry K.W."/>
            <person name="Bougher N.L."/>
            <person name="Buchanan P."/>
            <person name="Buyck B."/>
            <person name="Bense V."/>
            <person name="Catcheside P."/>
            <person name="Chovatia M."/>
            <person name="Cooper J."/>
            <person name="Damon W."/>
            <person name="Desjardin D."/>
            <person name="Finy P."/>
            <person name="Geml J."/>
            <person name="Haridas S."/>
            <person name="Hughes K."/>
            <person name="Justo A."/>
            <person name="Karasinski D."/>
            <person name="Kautmanova I."/>
            <person name="Kiss B."/>
            <person name="Kocsube S."/>
            <person name="Kotiranta H."/>
            <person name="LaButti K.M."/>
            <person name="Lechner B.E."/>
            <person name="Liimatainen K."/>
            <person name="Lipzen A."/>
            <person name="Lukacs Z."/>
            <person name="Mihaltcheva S."/>
            <person name="Morgado L.N."/>
            <person name="Niskanen T."/>
            <person name="Noordeloos M.E."/>
            <person name="Ohm R.A."/>
            <person name="Ortiz-Santana B."/>
            <person name="Ovrebo C."/>
            <person name="Racz N."/>
            <person name="Riley R."/>
            <person name="Savchenko A."/>
            <person name="Shiryaev A."/>
            <person name="Soop K."/>
            <person name="Spirin V."/>
            <person name="Szebenyi C."/>
            <person name="Tomsovsky M."/>
            <person name="Tulloss R.E."/>
            <person name="Uehling J."/>
            <person name="Grigoriev I.V."/>
            <person name="Vagvolgyi C."/>
            <person name="Papp T."/>
            <person name="Martin F.M."/>
            <person name="Miettinen O."/>
            <person name="Hibbett D.S."/>
            <person name="Nagy L.G."/>
        </authorList>
    </citation>
    <scope>NUCLEOTIDE SEQUENCE [LARGE SCALE GENOMIC DNA]</scope>
    <source>
        <strain evidence="1 2">CBS 962.96</strain>
    </source>
</reference>
<dbReference type="AlphaFoldDB" id="A0A4S8M2C2"/>
<sequence length="164" mass="18561">MMQLRLVTAAEVPWILGLVALMKIAPTRALRLQELGIAQTPLRNAGSTLQGDEIAPHSTMAVDNGMLTVIETDLHMTLTQRGRNQTILTVAGRRHTRESLEDKSIKTTYRRQRTQASEIDLRVSHRLHRLLQFLTLKTMMNGSRTNSKLPRLRLRLDLTAETEA</sequence>
<keyword evidence="2" id="KW-1185">Reference proteome</keyword>
<evidence type="ECO:0000313" key="1">
    <source>
        <dbReference type="EMBL" id="THU96242.1"/>
    </source>
</evidence>